<dbReference type="GeneID" id="89455350"/>
<evidence type="ECO:0000256" key="4">
    <source>
        <dbReference type="ARBA" id="ARBA00023163"/>
    </source>
</evidence>
<evidence type="ECO:0000313" key="7">
    <source>
        <dbReference type="Proteomes" id="UP001177341"/>
    </source>
</evidence>
<dbReference type="CDD" id="cd01392">
    <property type="entry name" value="HTH_LacI"/>
    <property type="match status" value="1"/>
</dbReference>
<dbReference type="Gene3D" id="1.10.260.40">
    <property type="entry name" value="lambda repressor-like DNA-binding domains"/>
    <property type="match status" value="1"/>
</dbReference>
<dbReference type="PANTHER" id="PTHR30146">
    <property type="entry name" value="LACI-RELATED TRANSCRIPTIONAL REPRESSOR"/>
    <property type="match status" value="1"/>
</dbReference>
<dbReference type="PANTHER" id="PTHR30146:SF148">
    <property type="entry name" value="HTH-TYPE TRANSCRIPTIONAL REPRESSOR PURR-RELATED"/>
    <property type="match status" value="1"/>
</dbReference>
<dbReference type="SMART" id="SM00354">
    <property type="entry name" value="HTH_LACI"/>
    <property type="match status" value="1"/>
</dbReference>
<dbReference type="RefSeq" id="WP_075171399.1">
    <property type="nucleotide sequence ID" value="NZ_CP041336.1"/>
</dbReference>
<keyword evidence="4" id="KW-0804">Transcription</keyword>
<keyword evidence="1" id="KW-0678">Repressor</keyword>
<feature type="domain" description="HTH lacI-type" evidence="5">
    <location>
        <begin position="2"/>
        <end position="56"/>
    </location>
</feature>
<evidence type="ECO:0000256" key="1">
    <source>
        <dbReference type="ARBA" id="ARBA00022491"/>
    </source>
</evidence>
<dbReference type="CDD" id="cd06288">
    <property type="entry name" value="PBP1_sucrose_transcription_regulator"/>
    <property type="match status" value="1"/>
</dbReference>
<dbReference type="PRINTS" id="PR00036">
    <property type="entry name" value="HTHLACI"/>
</dbReference>
<gene>
    <name evidence="6" type="ORF">Q8W30_05145</name>
</gene>
<evidence type="ECO:0000256" key="3">
    <source>
        <dbReference type="ARBA" id="ARBA00023125"/>
    </source>
</evidence>
<keyword evidence="7" id="KW-1185">Reference proteome</keyword>
<evidence type="ECO:0000256" key="2">
    <source>
        <dbReference type="ARBA" id="ARBA00023015"/>
    </source>
</evidence>
<dbReference type="Pfam" id="PF13377">
    <property type="entry name" value="Peripla_BP_3"/>
    <property type="match status" value="1"/>
</dbReference>
<sequence>MATIYDVAKHAGVSPKTVSRVLNHSESVAESTRIKVEASASALGYVRNSAASSMRSKQSGLIGLITGAISLNTMHSSTAAGLPDIFIIQGIQKVIQGSGKTLLIADTGGDRSRIPGLIQTFLEHRVEGVLYVADHHQNVELDIPKEQMNLVLVNCFDQYNTPCVVPDDCEGQCSVVSKLISEGHTRIAYITLSDHMVATQLRKEGYKKALAAANIEFDENLVSPGEQVQSHITESYLEQVLDKLFALPSPPTAICCGNDKMALVLYGVLRSRGIEVPQDVSVVGYDNYREIAESVSPELSTMNLPYFEMGQLAAEQILKLIKGESLGSELKKRVGSRYVWRRSTKLIR</sequence>
<dbReference type="PROSITE" id="PS50932">
    <property type="entry name" value="HTH_LACI_2"/>
    <property type="match status" value="1"/>
</dbReference>
<comment type="caution">
    <text evidence="6">The sequence shown here is derived from an EMBL/GenBank/DDBJ whole genome shotgun (WGS) entry which is preliminary data.</text>
</comment>
<proteinExistence type="predicted"/>
<dbReference type="InterPro" id="IPR000843">
    <property type="entry name" value="HTH_LacI"/>
</dbReference>
<dbReference type="Gene3D" id="3.40.50.2300">
    <property type="match status" value="2"/>
</dbReference>
<dbReference type="SUPFAM" id="SSF53822">
    <property type="entry name" value="Periplasmic binding protein-like I"/>
    <property type="match status" value="1"/>
</dbReference>
<dbReference type="InterPro" id="IPR010982">
    <property type="entry name" value="Lambda_DNA-bd_dom_sf"/>
</dbReference>
<dbReference type="Pfam" id="PF00356">
    <property type="entry name" value="LacI"/>
    <property type="match status" value="1"/>
</dbReference>
<evidence type="ECO:0000259" key="5">
    <source>
        <dbReference type="PROSITE" id="PS50932"/>
    </source>
</evidence>
<reference evidence="6" key="1">
    <citation type="submission" date="2023-07" db="EMBL/GenBank/DDBJ databases">
        <title>Genome content predicts the carbon catabolic preferences of heterotrophic bacteria.</title>
        <authorList>
            <person name="Gralka M."/>
        </authorList>
    </citation>
    <scope>NUCLEOTIDE SEQUENCE</scope>
    <source>
        <strain evidence="6">5G01</strain>
    </source>
</reference>
<dbReference type="SUPFAM" id="SSF47413">
    <property type="entry name" value="lambda repressor-like DNA-binding domains"/>
    <property type="match status" value="1"/>
</dbReference>
<dbReference type="InterPro" id="IPR028082">
    <property type="entry name" value="Peripla_BP_I"/>
</dbReference>
<dbReference type="Proteomes" id="UP001177341">
    <property type="component" value="Unassembled WGS sequence"/>
</dbReference>
<dbReference type="InterPro" id="IPR046335">
    <property type="entry name" value="LacI/GalR-like_sensor"/>
</dbReference>
<dbReference type="PROSITE" id="PS00356">
    <property type="entry name" value="HTH_LACI_1"/>
    <property type="match status" value="1"/>
</dbReference>
<evidence type="ECO:0000313" key="6">
    <source>
        <dbReference type="EMBL" id="MDP2521952.1"/>
    </source>
</evidence>
<accession>A0ABT9ESA6</accession>
<keyword evidence="2" id="KW-0805">Transcription regulation</keyword>
<protein>
    <submittedName>
        <fullName evidence="6">LacI family DNA-binding transcriptional regulator</fullName>
    </submittedName>
</protein>
<dbReference type="GO" id="GO:0003677">
    <property type="term" value="F:DNA binding"/>
    <property type="evidence" value="ECO:0007669"/>
    <property type="project" value="UniProtKB-KW"/>
</dbReference>
<organism evidence="6 7">
    <name type="scientific">Neptunomonas phycophila</name>
    <dbReference type="NCBI Taxonomy" id="1572645"/>
    <lineage>
        <taxon>Bacteria</taxon>
        <taxon>Pseudomonadati</taxon>
        <taxon>Pseudomonadota</taxon>
        <taxon>Gammaproteobacteria</taxon>
        <taxon>Oceanospirillales</taxon>
        <taxon>Oceanospirillaceae</taxon>
        <taxon>Neptunomonas</taxon>
    </lineage>
</organism>
<keyword evidence="3 6" id="KW-0238">DNA-binding</keyword>
<dbReference type="EMBL" id="JAUYVO010000003">
    <property type="protein sequence ID" value="MDP2521952.1"/>
    <property type="molecule type" value="Genomic_DNA"/>
</dbReference>
<name>A0ABT9ESA6_9GAMM</name>